<keyword evidence="3" id="KW-1185">Reference proteome</keyword>
<sequence>MKQNYFQKKYTFFLLVLLGLFTVTNNTLIAQCVTTAPADVTINCGSSTTLSATTTAVTYSVVTSSCGPVAIAGTTAFPTTCDDCVTGQIPIGFPFNFYGNTYTTGVISSNGILGFGPTFSYTGYSAFAIPSGGDPNNYIAGFFADIDIRYGGTITYQTVGTAPNRRFVVSYNNVVPYNSGTGAGTGTASFQIVLNETGSFQVIVSQLSANWNATTSGALATSGAENDNGTYAFPVPGRNSTDWPGINAGAQDCTIFNPQPCIFQRWQQGATVVSASPNLTISPNVTTPYTAYWLCGGSPCNDDTVVNVNGPSYSLNAQADNTSCATPNGSIIFNTVNLSGSYNLGYNINGSPTSQTVTPGSGSTSIAQGAVFNAGTLANTDPTWVRNTGGTTCGATAGTDEYYDVFAFTVSTNGSYTLNMCTPGTDFDAHASLYQNAFSGAAPCGTPANFIIADDDTNTGGNCENDSRIVATLSTGITYYLVSTSFSTGAVGNYEWTFTGPASATINIGAPQIILSNLSAGTYSNFQLNTVSCGIITIPGPFTILDTSVKTWDGSNSTDWNTNQNWSGNARPTATDCVVIPGSVPNNPIVSSGTEALAGTLTVLNGGNLTVNSNNYITVTNTVTVNTGGIFTLNNNASLLQTNNVVNSGNIIYRRDATAIRGSDFVYWSSPVASQAISGIYTTPVQGPKYLWNTTGLNARNGLGRWDTFAGTMTTAKGYILRGSSNSAMASSTINSTFTGVPNNGNITIKATRGNMTAATVPSTYSAAGLNVMDDNWNLLGNPYPSAINGLQFLSTNSANLLGNIRLWRHLNTPTAIASPFYQNFVYNYNSNDYLTINFTGPTVPGASDIIKSGQAFMTQRIEGAQDLVGADIQFNNAMRRNAGALMVNDNFFKSSTNNQSPNTNTVEKNRIWLDIVDNTTNSSETTLLGYVDGATNSFDNDFDATIGITTAIGIYSFADSKECIIQGKPTPFSQDDIVPLGINIQSDGGYHIAIKAVDGLFTNGAQIIYLEDKLLNVIHNLTLAPYSFTSNAGTVNDRFVLRYTDRALSNNDFDYNDEIKIFVNSGINVTSTKETIKDIIVYDVLGKTLLDKKNIIKNEVRLTELRPTTNVLIVKVTLENNKVVIKKVIY</sequence>
<dbReference type="Proteomes" id="UP000199604">
    <property type="component" value="Unassembled WGS sequence"/>
</dbReference>
<dbReference type="STRING" id="498292.SAMN05660845_0389"/>
<dbReference type="AlphaFoldDB" id="A0A1I0VHC8"/>
<dbReference type="EMBL" id="FOJT01000001">
    <property type="protein sequence ID" value="SFA75608.1"/>
    <property type="molecule type" value="Genomic_DNA"/>
</dbReference>
<evidence type="ECO:0000256" key="1">
    <source>
        <dbReference type="SAM" id="SignalP"/>
    </source>
</evidence>
<gene>
    <name evidence="2" type="ORF">SAMN05660845_0389</name>
</gene>
<dbReference type="RefSeq" id="WP_091473373.1">
    <property type="nucleotide sequence ID" value="NZ_FOJT01000001.1"/>
</dbReference>
<feature type="chain" id="PRO_5011698302" description="T9SS sorting signal type C domain-containing protein" evidence="1">
    <location>
        <begin position="30"/>
        <end position="1131"/>
    </location>
</feature>
<proteinExistence type="predicted"/>
<evidence type="ECO:0000313" key="2">
    <source>
        <dbReference type="EMBL" id="SFA75608.1"/>
    </source>
</evidence>
<evidence type="ECO:0000313" key="3">
    <source>
        <dbReference type="Proteomes" id="UP000199604"/>
    </source>
</evidence>
<protein>
    <recommendedName>
        <fullName evidence="4">T9SS sorting signal type C domain-containing protein</fullName>
    </recommendedName>
</protein>
<feature type="signal peptide" evidence="1">
    <location>
        <begin position="1"/>
        <end position="29"/>
    </location>
</feature>
<name>A0A1I0VHC8_9FLAO</name>
<accession>A0A1I0VHC8</accession>
<evidence type="ECO:0008006" key="4">
    <source>
        <dbReference type="Google" id="ProtNLM"/>
    </source>
</evidence>
<dbReference type="NCBIfam" id="NF033708">
    <property type="entry name" value="T9SS_Cterm_ChiA"/>
    <property type="match status" value="1"/>
</dbReference>
<organism evidence="2 3">
    <name type="scientific">Flavobacterium swingsii</name>
    <dbReference type="NCBI Taxonomy" id="498292"/>
    <lineage>
        <taxon>Bacteria</taxon>
        <taxon>Pseudomonadati</taxon>
        <taxon>Bacteroidota</taxon>
        <taxon>Flavobacteriia</taxon>
        <taxon>Flavobacteriales</taxon>
        <taxon>Flavobacteriaceae</taxon>
        <taxon>Flavobacterium</taxon>
    </lineage>
</organism>
<keyword evidence="1" id="KW-0732">Signal</keyword>
<dbReference type="OrthoDB" id="1652165at2"/>
<reference evidence="3" key="1">
    <citation type="submission" date="2016-10" db="EMBL/GenBank/DDBJ databases">
        <authorList>
            <person name="Varghese N."/>
            <person name="Submissions S."/>
        </authorList>
    </citation>
    <scope>NUCLEOTIDE SEQUENCE [LARGE SCALE GENOMIC DNA]</scope>
    <source>
        <strain evidence="3">DSM 21789</strain>
    </source>
</reference>